<keyword evidence="2" id="KW-0521">NADP</keyword>
<sequence length="318" mass="35033">MSTYKSFLQSLPFFTALFLHSVTLVGTYRLKGEQVYSVIQTAIRLGYRHIDTAAVYGNEQEIGRAISHLIHAGDITRSELFITSKIGPKSQGYANAHQSIVDSLDKLGPDVGYLDLMLIHWPGSQGLQKNDPCNAVRRKETWLALNEAYRSGKIRAIGVSNFTKQHMDDIVSVDVGLEAEETTSPLEVPMVNQFELHPLLWCDSTRDLISACHALGCRVQGYSCLGSGSLTDGSITGTDGLTLSEVAKRVGATTSQILIRWAIERGDIVMPKSSSETRLKENLDAALIQLSDMDMAWLDQLAGVSGVRRFCWDPTKIN</sequence>
<gene>
    <name evidence="5" type="ORF">BASA50_007289</name>
</gene>
<dbReference type="PROSITE" id="PS00798">
    <property type="entry name" value="ALDOKETO_REDUCTASE_1"/>
    <property type="match status" value="1"/>
</dbReference>
<accession>A0ABQ8F7B7</accession>
<keyword evidence="3" id="KW-0560">Oxidoreductase</keyword>
<dbReference type="EMBL" id="JAFCIX010000354">
    <property type="protein sequence ID" value="KAH6593479.1"/>
    <property type="molecule type" value="Genomic_DNA"/>
</dbReference>
<proteinExistence type="inferred from homology"/>
<dbReference type="PROSITE" id="PS00063">
    <property type="entry name" value="ALDOKETO_REDUCTASE_3"/>
    <property type="match status" value="1"/>
</dbReference>
<evidence type="ECO:0000256" key="1">
    <source>
        <dbReference type="ARBA" id="ARBA00007905"/>
    </source>
</evidence>
<dbReference type="Pfam" id="PF00248">
    <property type="entry name" value="Aldo_ket_red"/>
    <property type="match status" value="1"/>
</dbReference>
<dbReference type="PRINTS" id="PR00069">
    <property type="entry name" value="ALDKETRDTASE"/>
</dbReference>
<keyword evidence="6" id="KW-1185">Reference proteome</keyword>
<dbReference type="Proteomes" id="UP001648503">
    <property type="component" value="Unassembled WGS sequence"/>
</dbReference>
<evidence type="ECO:0000313" key="6">
    <source>
        <dbReference type="Proteomes" id="UP001648503"/>
    </source>
</evidence>
<dbReference type="PANTHER" id="PTHR43827:SF3">
    <property type="entry name" value="NADP-DEPENDENT OXIDOREDUCTASE DOMAIN-CONTAINING PROTEIN"/>
    <property type="match status" value="1"/>
</dbReference>
<dbReference type="InterPro" id="IPR018170">
    <property type="entry name" value="Aldo/ket_reductase_CS"/>
</dbReference>
<dbReference type="InterPro" id="IPR020471">
    <property type="entry name" value="AKR"/>
</dbReference>
<evidence type="ECO:0000313" key="5">
    <source>
        <dbReference type="EMBL" id="KAH6593479.1"/>
    </source>
</evidence>
<dbReference type="InterPro" id="IPR036812">
    <property type="entry name" value="NAD(P)_OxRdtase_dom_sf"/>
</dbReference>
<dbReference type="InterPro" id="IPR023210">
    <property type="entry name" value="NADP_OxRdtase_dom"/>
</dbReference>
<dbReference type="PROSITE" id="PS00062">
    <property type="entry name" value="ALDOKETO_REDUCTASE_2"/>
    <property type="match status" value="1"/>
</dbReference>
<comment type="caution">
    <text evidence="5">The sequence shown here is derived from an EMBL/GenBank/DDBJ whole genome shotgun (WGS) entry which is preliminary data.</text>
</comment>
<dbReference type="PANTHER" id="PTHR43827">
    <property type="entry name" value="2,5-DIKETO-D-GLUCONIC ACID REDUCTASE"/>
    <property type="match status" value="1"/>
</dbReference>
<dbReference type="SUPFAM" id="SSF51430">
    <property type="entry name" value="NAD(P)-linked oxidoreductase"/>
    <property type="match status" value="1"/>
</dbReference>
<organism evidence="5 6">
    <name type="scientific">Batrachochytrium salamandrivorans</name>
    <dbReference type="NCBI Taxonomy" id="1357716"/>
    <lineage>
        <taxon>Eukaryota</taxon>
        <taxon>Fungi</taxon>
        <taxon>Fungi incertae sedis</taxon>
        <taxon>Chytridiomycota</taxon>
        <taxon>Chytridiomycota incertae sedis</taxon>
        <taxon>Chytridiomycetes</taxon>
        <taxon>Rhizophydiales</taxon>
        <taxon>Rhizophydiales incertae sedis</taxon>
        <taxon>Batrachochytrium</taxon>
    </lineage>
</organism>
<feature type="domain" description="NADP-dependent oxidoreductase" evidence="4">
    <location>
        <begin position="30"/>
        <end position="301"/>
    </location>
</feature>
<evidence type="ECO:0000256" key="2">
    <source>
        <dbReference type="ARBA" id="ARBA00022857"/>
    </source>
</evidence>
<evidence type="ECO:0000256" key="3">
    <source>
        <dbReference type="ARBA" id="ARBA00023002"/>
    </source>
</evidence>
<name>A0ABQ8F7B7_9FUNG</name>
<comment type="similarity">
    <text evidence="1">Belongs to the aldo/keto reductase family.</text>
</comment>
<protein>
    <recommendedName>
        <fullName evidence="4">NADP-dependent oxidoreductase domain-containing protein</fullName>
    </recommendedName>
</protein>
<evidence type="ECO:0000259" key="4">
    <source>
        <dbReference type="Pfam" id="PF00248"/>
    </source>
</evidence>
<dbReference type="PIRSF" id="PIRSF000097">
    <property type="entry name" value="AKR"/>
    <property type="match status" value="1"/>
</dbReference>
<reference evidence="5 6" key="1">
    <citation type="submission" date="2021-02" db="EMBL/GenBank/DDBJ databases">
        <title>Variation within the Batrachochytrium salamandrivorans European outbreak.</title>
        <authorList>
            <person name="Kelly M."/>
            <person name="Pasmans F."/>
            <person name="Shea T.P."/>
            <person name="Munoz J.F."/>
            <person name="Carranza S."/>
            <person name="Cuomo C.A."/>
            <person name="Martel A."/>
        </authorList>
    </citation>
    <scope>NUCLEOTIDE SEQUENCE [LARGE SCALE GENOMIC DNA]</scope>
    <source>
        <strain evidence="5 6">AMFP18/2</strain>
    </source>
</reference>
<dbReference type="Gene3D" id="3.20.20.100">
    <property type="entry name" value="NADP-dependent oxidoreductase domain"/>
    <property type="match status" value="1"/>
</dbReference>